<dbReference type="InterPro" id="IPR020458">
    <property type="entry name" value="Znf_DskA_TraR_CS"/>
</dbReference>
<gene>
    <name evidence="9" type="ORF">D6R50_06425</name>
    <name evidence="8" type="ORF">D6R50_12095</name>
    <name evidence="7" type="ORF">D6R50_22310</name>
    <name evidence="6" type="ORF">D6R50_24045</name>
</gene>
<evidence type="ECO:0000313" key="9">
    <source>
        <dbReference type="EMBL" id="RKJ92181.1"/>
    </source>
</evidence>
<sequence>MDDIDRATAHAARMLDAQLARQLGKSQGQGDSAHHCEECGAPIPEARRQAIPGVRLCAPCKGRQELRPHSKSRI</sequence>
<dbReference type="EMBL" id="RAWX01000009">
    <property type="protein sequence ID" value="RKJ83780.1"/>
    <property type="molecule type" value="Genomic_DNA"/>
</dbReference>
<dbReference type="AlphaFoldDB" id="A0A3A9IVF5"/>
<organism evidence="9 10">
    <name type="scientific">Aeromonas veronii</name>
    <dbReference type="NCBI Taxonomy" id="654"/>
    <lineage>
        <taxon>Bacteria</taxon>
        <taxon>Pseudomonadati</taxon>
        <taxon>Pseudomonadota</taxon>
        <taxon>Gammaproteobacteria</taxon>
        <taxon>Aeromonadales</taxon>
        <taxon>Aeromonadaceae</taxon>
        <taxon>Aeromonas</taxon>
    </lineage>
</organism>
<dbReference type="EMBL" id="RAWX01000001">
    <property type="protein sequence ID" value="RKJ92181.1"/>
    <property type="molecule type" value="Genomic_DNA"/>
</dbReference>
<evidence type="ECO:0000313" key="8">
    <source>
        <dbReference type="EMBL" id="RKJ89953.1"/>
    </source>
</evidence>
<dbReference type="InterPro" id="IPR020460">
    <property type="entry name" value="Znf_C4-type_bac"/>
</dbReference>
<dbReference type="EMBL" id="RAWX01000002">
    <property type="protein sequence ID" value="RKJ89953.1"/>
    <property type="molecule type" value="Genomic_DNA"/>
</dbReference>
<comment type="caution">
    <text evidence="9">The sequence shown here is derived from an EMBL/GenBank/DDBJ whole genome shotgun (WGS) entry which is preliminary data.</text>
</comment>
<dbReference type="PROSITE" id="PS51128">
    <property type="entry name" value="ZF_DKSA_2"/>
    <property type="match status" value="1"/>
</dbReference>
<dbReference type="SUPFAM" id="SSF57716">
    <property type="entry name" value="Glucocorticoid receptor-like (DNA-binding domain)"/>
    <property type="match status" value="1"/>
</dbReference>
<protein>
    <submittedName>
        <fullName evidence="9">TraR/DksA family transcriptional regulator</fullName>
    </submittedName>
</protein>
<keyword evidence="1" id="KW-0479">Metal-binding</keyword>
<dbReference type="GO" id="GO:0008270">
    <property type="term" value="F:zinc ion binding"/>
    <property type="evidence" value="ECO:0007669"/>
    <property type="project" value="UniProtKB-KW"/>
</dbReference>
<dbReference type="PANTHER" id="PTHR38777">
    <property type="entry name" value="FELS-2 PROPHAGE PROTEIN"/>
    <property type="match status" value="1"/>
</dbReference>
<feature type="domain" description="Zinc finger DksA/TraR C4-type" evidence="5">
    <location>
        <begin position="34"/>
        <end position="65"/>
    </location>
</feature>
<dbReference type="NCBIfam" id="TIGR02419">
    <property type="entry name" value="C4_traR_proteo"/>
    <property type="match status" value="1"/>
</dbReference>
<evidence type="ECO:0000256" key="4">
    <source>
        <dbReference type="PROSITE-ProRule" id="PRU00510"/>
    </source>
</evidence>
<name>A0A3A9IVF5_AERVE</name>
<dbReference type="PROSITE" id="PS01102">
    <property type="entry name" value="ZF_DKSA_1"/>
    <property type="match status" value="1"/>
</dbReference>
<keyword evidence="2" id="KW-0863">Zinc-finger</keyword>
<proteinExistence type="predicted"/>
<evidence type="ECO:0000256" key="2">
    <source>
        <dbReference type="ARBA" id="ARBA00022771"/>
    </source>
</evidence>
<dbReference type="EMBL" id="RAWX01000007">
    <property type="protein sequence ID" value="RKJ84395.1"/>
    <property type="molecule type" value="Genomic_DNA"/>
</dbReference>
<dbReference type="PRINTS" id="PR00618">
    <property type="entry name" value="DKSAZNFINGER"/>
</dbReference>
<dbReference type="GO" id="GO:1900378">
    <property type="term" value="P:positive regulation of secondary metabolite biosynthetic process"/>
    <property type="evidence" value="ECO:0007669"/>
    <property type="project" value="TreeGrafter"/>
</dbReference>
<feature type="zinc finger region" description="dksA C4-type" evidence="4">
    <location>
        <begin position="36"/>
        <end position="60"/>
    </location>
</feature>
<evidence type="ECO:0000259" key="5">
    <source>
        <dbReference type="Pfam" id="PF01258"/>
    </source>
</evidence>
<dbReference type="Pfam" id="PF01258">
    <property type="entry name" value="zf-dskA_traR"/>
    <property type="match status" value="1"/>
</dbReference>
<accession>A0A3A9IVF5</accession>
<dbReference type="Gene3D" id="1.20.120.910">
    <property type="entry name" value="DksA, coiled-coil domain"/>
    <property type="match status" value="1"/>
</dbReference>
<evidence type="ECO:0000256" key="3">
    <source>
        <dbReference type="ARBA" id="ARBA00022833"/>
    </source>
</evidence>
<dbReference type="Proteomes" id="UP000281725">
    <property type="component" value="Unassembled WGS sequence"/>
</dbReference>
<keyword evidence="3" id="KW-0862">Zinc</keyword>
<dbReference type="InterPro" id="IPR000962">
    <property type="entry name" value="Znf_DskA_TraR"/>
</dbReference>
<evidence type="ECO:0000313" key="6">
    <source>
        <dbReference type="EMBL" id="RKJ83780.1"/>
    </source>
</evidence>
<evidence type="ECO:0000313" key="7">
    <source>
        <dbReference type="EMBL" id="RKJ84395.1"/>
    </source>
</evidence>
<dbReference type="RefSeq" id="WP_120414590.1">
    <property type="nucleotide sequence ID" value="NZ_RAWX01000001.1"/>
</dbReference>
<evidence type="ECO:0000256" key="1">
    <source>
        <dbReference type="ARBA" id="ARBA00022723"/>
    </source>
</evidence>
<evidence type="ECO:0000313" key="10">
    <source>
        <dbReference type="Proteomes" id="UP000281725"/>
    </source>
</evidence>
<dbReference type="InterPro" id="IPR012783">
    <property type="entry name" value="Znf_C4_TraR"/>
</dbReference>
<reference evidence="9 10" key="1">
    <citation type="submission" date="2018-09" db="EMBL/GenBank/DDBJ databases">
        <title>Genome sequencing of Aeromonas veronii MS-17-88.</title>
        <authorList>
            <person name="Tekedar H.C."/>
            <person name="Arick M.A."/>
            <person name="Hsu C.-Y."/>
            <person name="Thrash A."/>
            <person name="Karsi A."/>
            <person name="Lawrence M.L."/>
            <person name="Abdelhamed H."/>
        </authorList>
    </citation>
    <scope>NUCLEOTIDE SEQUENCE [LARGE SCALE GENOMIC DNA]</scope>
    <source>
        <strain evidence="9 10">MS 17-88</strain>
    </source>
</reference>
<dbReference type="PANTHER" id="PTHR38777:SF1">
    <property type="entry name" value="DNAK SUPPRESSOR PROTEIN"/>
    <property type="match status" value="1"/>
</dbReference>